<reference evidence="1 2" key="1">
    <citation type="journal article" date="2024" name="bioRxiv">
        <title>A reference genome for Trichogramma kaykai: A tiny desert-dwelling parasitoid wasp with competing sex-ratio distorters.</title>
        <authorList>
            <person name="Culotta J."/>
            <person name="Lindsey A.R."/>
        </authorList>
    </citation>
    <scope>NUCLEOTIDE SEQUENCE [LARGE SCALE GENOMIC DNA]</scope>
    <source>
        <strain evidence="1 2">KSX58</strain>
    </source>
</reference>
<dbReference type="EMBL" id="JBJJXI010000109">
    <property type="protein sequence ID" value="KAL3391489.1"/>
    <property type="molecule type" value="Genomic_DNA"/>
</dbReference>
<comment type="caution">
    <text evidence="1">The sequence shown here is derived from an EMBL/GenBank/DDBJ whole genome shotgun (WGS) entry which is preliminary data.</text>
</comment>
<gene>
    <name evidence="1" type="ORF">TKK_013815</name>
</gene>
<accession>A0ABD2WFV2</accession>
<organism evidence="1 2">
    <name type="scientific">Trichogramma kaykai</name>
    <dbReference type="NCBI Taxonomy" id="54128"/>
    <lineage>
        <taxon>Eukaryota</taxon>
        <taxon>Metazoa</taxon>
        <taxon>Ecdysozoa</taxon>
        <taxon>Arthropoda</taxon>
        <taxon>Hexapoda</taxon>
        <taxon>Insecta</taxon>
        <taxon>Pterygota</taxon>
        <taxon>Neoptera</taxon>
        <taxon>Endopterygota</taxon>
        <taxon>Hymenoptera</taxon>
        <taxon>Apocrita</taxon>
        <taxon>Proctotrupomorpha</taxon>
        <taxon>Chalcidoidea</taxon>
        <taxon>Trichogrammatidae</taxon>
        <taxon>Trichogramma</taxon>
    </lineage>
</organism>
<sequence>MELANDQFKDLYDEYDLDLTVTFYDCDGPEWIKDKKPICQRIGLLIAMHLHQITNTGWDDLSEFLVWRISEQLGKMRFTSGDPYTIIFHRYIVARSKTVSSLRTDSNIIKSDFSVATYDNVYKISFKAKFQFTYSETRILKPGTSVPYDVHYTYNQNPEWHSTVSTIFKESDAFMMPCEGEIGNDLLNKLCTTISYNISSAIEDMPREEDKD</sequence>
<dbReference type="Proteomes" id="UP001627154">
    <property type="component" value="Unassembled WGS sequence"/>
</dbReference>
<name>A0ABD2WFV2_9HYME</name>
<protein>
    <submittedName>
        <fullName evidence="1">Uncharacterized protein</fullName>
    </submittedName>
</protein>
<dbReference type="AlphaFoldDB" id="A0ABD2WFV2"/>
<proteinExistence type="predicted"/>
<evidence type="ECO:0000313" key="1">
    <source>
        <dbReference type="EMBL" id="KAL3391489.1"/>
    </source>
</evidence>
<keyword evidence="2" id="KW-1185">Reference proteome</keyword>
<evidence type="ECO:0000313" key="2">
    <source>
        <dbReference type="Proteomes" id="UP001627154"/>
    </source>
</evidence>